<evidence type="ECO:0000313" key="4">
    <source>
        <dbReference type="Proteomes" id="UP001500618"/>
    </source>
</evidence>
<keyword evidence="2" id="KW-0472">Membrane</keyword>
<sequence length="139" mass="15008">MSQPNFPPPGPGYPPAGTQYQQHGQPAGFAQPPAGFHQPGGFSQPDILGASGQIIPYVPAKPRGVKYALWVVFSLVTVLACFAAGYLGGAWWAKQQNLGPEAVLQYGPIGSMVLGFSGMAVFGFFHVRDTLRRYRQQMR</sequence>
<feature type="transmembrane region" description="Helical" evidence="2">
    <location>
        <begin position="67"/>
        <end position="93"/>
    </location>
</feature>
<feature type="transmembrane region" description="Helical" evidence="2">
    <location>
        <begin position="105"/>
        <end position="127"/>
    </location>
</feature>
<feature type="compositionally biased region" description="Pro residues" evidence="1">
    <location>
        <begin position="1"/>
        <end position="14"/>
    </location>
</feature>
<accession>A0ABN2G526</accession>
<keyword evidence="2" id="KW-0812">Transmembrane</keyword>
<feature type="region of interest" description="Disordered" evidence="1">
    <location>
        <begin position="1"/>
        <end position="43"/>
    </location>
</feature>
<dbReference type="EMBL" id="BAAANY010000005">
    <property type="protein sequence ID" value="GAA1665522.1"/>
    <property type="molecule type" value="Genomic_DNA"/>
</dbReference>
<keyword evidence="2" id="KW-1133">Transmembrane helix</keyword>
<protein>
    <submittedName>
        <fullName evidence="3">Uncharacterized protein</fullName>
    </submittedName>
</protein>
<gene>
    <name evidence="3" type="ORF">GCM10009765_13840</name>
</gene>
<keyword evidence="4" id="KW-1185">Reference proteome</keyword>
<comment type="caution">
    <text evidence="3">The sequence shown here is derived from an EMBL/GenBank/DDBJ whole genome shotgun (WGS) entry which is preliminary data.</text>
</comment>
<evidence type="ECO:0000313" key="3">
    <source>
        <dbReference type="EMBL" id="GAA1665522.1"/>
    </source>
</evidence>
<dbReference type="Proteomes" id="UP001500618">
    <property type="component" value="Unassembled WGS sequence"/>
</dbReference>
<reference evidence="3 4" key="1">
    <citation type="journal article" date="2019" name="Int. J. Syst. Evol. Microbiol.">
        <title>The Global Catalogue of Microorganisms (GCM) 10K type strain sequencing project: providing services to taxonomists for standard genome sequencing and annotation.</title>
        <authorList>
            <consortium name="The Broad Institute Genomics Platform"/>
            <consortium name="The Broad Institute Genome Sequencing Center for Infectious Disease"/>
            <person name="Wu L."/>
            <person name="Ma J."/>
        </authorList>
    </citation>
    <scope>NUCLEOTIDE SEQUENCE [LARGE SCALE GENOMIC DNA]</scope>
    <source>
        <strain evidence="3 4">JCM 14718</strain>
    </source>
</reference>
<evidence type="ECO:0000256" key="2">
    <source>
        <dbReference type="SAM" id="Phobius"/>
    </source>
</evidence>
<proteinExistence type="predicted"/>
<dbReference type="RefSeq" id="WP_344308180.1">
    <property type="nucleotide sequence ID" value="NZ_BAAANY010000005.1"/>
</dbReference>
<name>A0ABN2G526_9ACTN</name>
<evidence type="ECO:0000256" key="1">
    <source>
        <dbReference type="SAM" id="MobiDB-lite"/>
    </source>
</evidence>
<organism evidence="3 4">
    <name type="scientific">Fodinicola feengrottensis</name>
    <dbReference type="NCBI Taxonomy" id="435914"/>
    <lineage>
        <taxon>Bacteria</taxon>
        <taxon>Bacillati</taxon>
        <taxon>Actinomycetota</taxon>
        <taxon>Actinomycetes</taxon>
        <taxon>Mycobacteriales</taxon>
        <taxon>Fodinicola</taxon>
    </lineage>
</organism>